<proteinExistence type="predicted"/>
<dbReference type="AlphaFoldDB" id="A0A0N5BYH4"/>
<dbReference type="Proteomes" id="UP000046392">
    <property type="component" value="Unplaced"/>
</dbReference>
<accession>A0A0N5BYH4</accession>
<dbReference type="WBParaSite" id="SPAL_0001082900.1">
    <property type="protein sequence ID" value="SPAL_0001082900.1"/>
    <property type="gene ID" value="SPAL_0001082900"/>
</dbReference>
<keyword evidence="1" id="KW-1185">Reference proteome</keyword>
<evidence type="ECO:0000313" key="1">
    <source>
        <dbReference type="Proteomes" id="UP000046392"/>
    </source>
</evidence>
<evidence type="ECO:0000313" key="2">
    <source>
        <dbReference type="WBParaSite" id="SPAL_0001082900.1"/>
    </source>
</evidence>
<sequence length="68" mass="7524">MDVFGLVEVKMKEFCYRNEVICSIGILYQQNGSGRSTLKIVLLMVSNLLLVVVVEDGSLKISTIGPFD</sequence>
<name>A0A0N5BYH4_STREA</name>
<protein>
    <submittedName>
        <fullName evidence="2">Ovule protein</fullName>
    </submittedName>
</protein>
<reference evidence="2" key="1">
    <citation type="submission" date="2017-02" db="UniProtKB">
        <authorList>
            <consortium name="WormBaseParasite"/>
        </authorList>
    </citation>
    <scope>IDENTIFICATION</scope>
</reference>
<organism evidence="1 2">
    <name type="scientific">Strongyloides papillosus</name>
    <name type="common">Intestinal threadworm</name>
    <dbReference type="NCBI Taxonomy" id="174720"/>
    <lineage>
        <taxon>Eukaryota</taxon>
        <taxon>Metazoa</taxon>
        <taxon>Ecdysozoa</taxon>
        <taxon>Nematoda</taxon>
        <taxon>Chromadorea</taxon>
        <taxon>Rhabditida</taxon>
        <taxon>Tylenchina</taxon>
        <taxon>Panagrolaimomorpha</taxon>
        <taxon>Strongyloidoidea</taxon>
        <taxon>Strongyloididae</taxon>
        <taxon>Strongyloides</taxon>
    </lineage>
</organism>